<sequence>MNPNDMLSRIGGVVQGGSARPLQERDKLDREHGEEPTPNAESAKHQRGLPPQQHPAQVHPAQEHPPQRKHDER</sequence>
<feature type="compositionally biased region" description="Basic and acidic residues" evidence="1">
    <location>
        <begin position="61"/>
        <end position="73"/>
    </location>
</feature>
<feature type="compositionally biased region" description="Low complexity" evidence="1">
    <location>
        <begin position="50"/>
        <end position="60"/>
    </location>
</feature>
<feature type="region of interest" description="Disordered" evidence="1">
    <location>
        <begin position="1"/>
        <end position="73"/>
    </location>
</feature>
<dbReference type="RefSeq" id="WP_169418184.1">
    <property type="nucleotide sequence ID" value="NZ_JABBFX010000001.1"/>
</dbReference>
<feature type="compositionally biased region" description="Basic and acidic residues" evidence="1">
    <location>
        <begin position="22"/>
        <end position="35"/>
    </location>
</feature>
<evidence type="ECO:0000256" key="1">
    <source>
        <dbReference type="SAM" id="MobiDB-lite"/>
    </source>
</evidence>
<dbReference type="Proteomes" id="UP000541185">
    <property type="component" value="Unassembled WGS sequence"/>
</dbReference>
<accession>A0A848H3C9</accession>
<evidence type="ECO:0000313" key="3">
    <source>
        <dbReference type="Proteomes" id="UP000541185"/>
    </source>
</evidence>
<comment type="caution">
    <text evidence="2">The sequence shown here is derived from an EMBL/GenBank/DDBJ whole genome shotgun (WGS) entry which is preliminary data.</text>
</comment>
<dbReference type="EMBL" id="JABBFX010000001">
    <property type="protein sequence ID" value="NML44019.1"/>
    <property type="molecule type" value="Genomic_DNA"/>
</dbReference>
<dbReference type="AlphaFoldDB" id="A0A848H3C9"/>
<organism evidence="2 3">
    <name type="scientific">Ramlibacter agri</name>
    <dbReference type="NCBI Taxonomy" id="2728837"/>
    <lineage>
        <taxon>Bacteria</taxon>
        <taxon>Pseudomonadati</taxon>
        <taxon>Pseudomonadota</taxon>
        <taxon>Betaproteobacteria</taxon>
        <taxon>Burkholderiales</taxon>
        <taxon>Comamonadaceae</taxon>
        <taxon>Ramlibacter</taxon>
    </lineage>
</organism>
<proteinExistence type="predicted"/>
<protein>
    <submittedName>
        <fullName evidence="2">Uncharacterized protein</fullName>
    </submittedName>
</protein>
<name>A0A848H3C9_9BURK</name>
<gene>
    <name evidence="2" type="ORF">HHL11_09685</name>
</gene>
<reference evidence="2 3" key="1">
    <citation type="submission" date="2020-04" db="EMBL/GenBank/DDBJ databases">
        <title>Ramlibacter sp. G-1-2-2 isolated from soil.</title>
        <authorList>
            <person name="Dahal R.H."/>
        </authorList>
    </citation>
    <scope>NUCLEOTIDE SEQUENCE [LARGE SCALE GENOMIC DNA]</scope>
    <source>
        <strain evidence="2 3">G-1-2-2</strain>
    </source>
</reference>
<keyword evidence="3" id="KW-1185">Reference proteome</keyword>
<evidence type="ECO:0000313" key="2">
    <source>
        <dbReference type="EMBL" id="NML44019.1"/>
    </source>
</evidence>